<feature type="region of interest" description="Disordered" evidence="1">
    <location>
        <begin position="155"/>
        <end position="179"/>
    </location>
</feature>
<feature type="region of interest" description="Disordered" evidence="1">
    <location>
        <begin position="236"/>
        <end position="274"/>
    </location>
</feature>
<evidence type="ECO:0000313" key="2">
    <source>
        <dbReference type="EMBL" id="KAJ4483468.1"/>
    </source>
</evidence>
<feature type="region of interest" description="Disordered" evidence="1">
    <location>
        <begin position="1"/>
        <end position="50"/>
    </location>
</feature>
<protein>
    <submittedName>
        <fullName evidence="2">Uncharacterized protein</fullName>
    </submittedName>
</protein>
<dbReference type="EMBL" id="JAOTPV010000004">
    <property type="protein sequence ID" value="KAJ4483468.1"/>
    <property type="molecule type" value="Genomic_DNA"/>
</dbReference>
<dbReference type="OrthoDB" id="2962639at2759"/>
<accession>A0A9W9DS36</accession>
<dbReference type="AlphaFoldDB" id="A0A9W9DS36"/>
<comment type="caution">
    <text evidence="2">The sequence shown here is derived from an EMBL/GenBank/DDBJ whole genome shotgun (WGS) entry which is preliminary data.</text>
</comment>
<name>A0A9W9DS36_9AGAR</name>
<keyword evidence="3" id="KW-1185">Reference proteome</keyword>
<proteinExistence type="predicted"/>
<dbReference type="Proteomes" id="UP001150266">
    <property type="component" value="Unassembled WGS sequence"/>
</dbReference>
<reference evidence="2" key="1">
    <citation type="submission" date="2022-08" db="EMBL/GenBank/DDBJ databases">
        <title>A Global Phylogenomic Analysis of the Shiitake Genus Lentinula.</title>
        <authorList>
            <consortium name="DOE Joint Genome Institute"/>
            <person name="Sierra-Patev S."/>
            <person name="Min B."/>
            <person name="Naranjo-Ortiz M."/>
            <person name="Looney B."/>
            <person name="Konkel Z."/>
            <person name="Slot J.C."/>
            <person name="Sakamoto Y."/>
            <person name="Steenwyk J.L."/>
            <person name="Rokas A."/>
            <person name="Carro J."/>
            <person name="Camarero S."/>
            <person name="Ferreira P."/>
            <person name="Molpeceres G."/>
            <person name="Ruiz-Duenas F.J."/>
            <person name="Serrano A."/>
            <person name="Henrissat B."/>
            <person name="Drula E."/>
            <person name="Hughes K.W."/>
            <person name="Mata J.L."/>
            <person name="Ishikawa N.K."/>
            <person name="Vargas-Isla R."/>
            <person name="Ushijima S."/>
            <person name="Smith C.A."/>
            <person name="Ahrendt S."/>
            <person name="Andreopoulos W."/>
            <person name="He G."/>
            <person name="Labutti K."/>
            <person name="Lipzen A."/>
            <person name="Ng V."/>
            <person name="Riley R."/>
            <person name="Sandor L."/>
            <person name="Barry K."/>
            <person name="Martinez A.T."/>
            <person name="Xiao Y."/>
            <person name="Gibbons J.G."/>
            <person name="Terashima K."/>
            <person name="Grigoriev I.V."/>
            <person name="Hibbett D.S."/>
        </authorList>
    </citation>
    <scope>NUCLEOTIDE SEQUENCE</scope>
    <source>
        <strain evidence="2">JLM2183</strain>
    </source>
</reference>
<gene>
    <name evidence="2" type="ORF">J3R30DRAFT_3698283</name>
</gene>
<sequence length="274" mass="30575">MPSSIRRAFKHTKVDESSPTKSLFLPSLRGRSGSKTNKISSVELDSPSKTKRTIKTSDITYIFSEDTTNVQDFSLQPDLDDLEGCDEEGRLSRSDSPPLIIDRAFVDQFPLPPVVHAYTSPDVRIPVPSPNFGCESLEGSDSLLPPPHPRVQQYMAEQKASNRSLRRQPLARSSSVTSYSRPTATAYSALFQDNGSSTSSLPLAPSSYSVMMHHHTHREPNHSQSLSDRATHSLGANRPLLHQRSYSDMDVKRLGHRTRQRTLRSVEVPRNPAR</sequence>
<organism evidence="2 3">
    <name type="scientific">Lentinula aciculospora</name>
    <dbReference type="NCBI Taxonomy" id="153920"/>
    <lineage>
        <taxon>Eukaryota</taxon>
        <taxon>Fungi</taxon>
        <taxon>Dikarya</taxon>
        <taxon>Basidiomycota</taxon>
        <taxon>Agaricomycotina</taxon>
        <taxon>Agaricomycetes</taxon>
        <taxon>Agaricomycetidae</taxon>
        <taxon>Agaricales</taxon>
        <taxon>Marasmiineae</taxon>
        <taxon>Omphalotaceae</taxon>
        <taxon>Lentinula</taxon>
    </lineage>
</organism>
<evidence type="ECO:0000256" key="1">
    <source>
        <dbReference type="SAM" id="MobiDB-lite"/>
    </source>
</evidence>
<evidence type="ECO:0000313" key="3">
    <source>
        <dbReference type="Proteomes" id="UP001150266"/>
    </source>
</evidence>